<reference evidence="3" key="1">
    <citation type="journal article" date="2018" name="Nat. Plants">
        <title>Whole-genome landscape of Medicago truncatula symbiotic genes.</title>
        <authorList>
            <person name="Pecrix Y."/>
            <person name="Staton S.E."/>
            <person name="Sallet E."/>
            <person name="Lelandais-Briere C."/>
            <person name="Moreau S."/>
            <person name="Carrere S."/>
            <person name="Blein T."/>
            <person name="Jardinaud M.F."/>
            <person name="Latrasse D."/>
            <person name="Zouine M."/>
            <person name="Zahm M."/>
            <person name="Kreplak J."/>
            <person name="Mayjonade B."/>
            <person name="Satge C."/>
            <person name="Perez M."/>
            <person name="Cauet S."/>
            <person name="Marande W."/>
            <person name="Chantry-Darmon C."/>
            <person name="Lopez-Roques C."/>
            <person name="Bouchez O."/>
            <person name="Berard A."/>
            <person name="Debelle F."/>
            <person name="Munos S."/>
            <person name="Bendahmane A."/>
            <person name="Berges H."/>
            <person name="Niebel A."/>
            <person name="Buitink J."/>
            <person name="Frugier F."/>
            <person name="Benhamed M."/>
            <person name="Crespi M."/>
            <person name="Gouzy J."/>
            <person name="Gamas P."/>
        </authorList>
    </citation>
    <scope>NUCLEOTIDE SEQUENCE [LARGE SCALE GENOMIC DNA]</scope>
    <source>
        <strain evidence="3">cv. Jemalong A17</strain>
    </source>
</reference>
<name>A0A396IS04_MEDTR</name>
<feature type="transmembrane region" description="Helical" evidence="1">
    <location>
        <begin position="64"/>
        <end position="87"/>
    </location>
</feature>
<dbReference type="Proteomes" id="UP000265566">
    <property type="component" value="Chromosome 3"/>
</dbReference>
<evidence type="ECO:0000313" key="3">
    <source>
        <dbReference type="Proteomes" id="UP000265566"/>
    </source>
</evidence>
<comment type="caution">
    <text evidence="2">The sequence shown here is derived from an EMBL/GenBank/DDBJ whole genome shotgun (WGS) entry which is preliminary data.</text>
</comment>
<dbReference type="Gramene" id="rna16432">
    <property type="protein sequence ID" value="RHN68130.1"/>
    <property type="gene ID" value="gene16432"/>
</dbReference>
<gene>
    <name evidence="2" type="ORF">MtrunA17_Chr3g0110451</name>
</gene>
<feature type="transmembrane region" description="Helical" evidence="1">
    <location>
        <begin position="21"/>
        <end position="44"/>
    </location>
</feature>
<proteinExistence type="predicted"/>
<keyword evidence="1" id="KW-0472">Membrane</keyword>
<organism evidence="2 3">
    <name type="scientific">Medicago truncatula</name>
    <name type="common">Barrel medic</name>
    <name type="synonym">Medicago tribuloides</name>
    <dbReference type="NCBI Taxonomy" id="3880"/>
    <lineage>
        <taxon>Eukaryota</taxon>
        <taxon>Viridiplantae</taxon>
        <taxon>Streptophyta</taxon>
        <taxon>Embryophyta</taxon>
        <taxon>Tracheophyta</taxon>
        <taxon>Spermatophyta</taxon>
        <taxon>Magnoliopsida</taxon>
        <taxon>eudicotyledons</taxon>
        <taxon>Gunneridae</taxon>
        <taxon>Pentapetalae</taxon>
        <taxon>rosids</taxon>
        <taxon>fabids</taxon>
        <taxon>Fabales</taxon>
        <taxon>Fabaceae</taxon>
        <taxon>Papilionoideae</taxon>
        <taxon>50 kb inversion clade</taxon>
        <taxon>NPAAA clade</taxon>
        <taxon>Hologalegina</taxon>
        <taxon>IRL clade</taxon>
        <taxon>Trifolieae</taxon>
        <taxon>Medicago</taxon>
    </lineage>
</organism>
<keyword evidence="1" id="KW-1133">Transmembrane helix</keyword>
<evidence type="ECO:0008006" key="4">
    <source>
        <dbReference type="Google" id="ProtNLM"/>
    </source>
</evidence>
<dbReference type="AlphaFoldDB" id="A0A396IS04"/>
<dbReference type="EMBL" id="PSQE01000003">
    <property type="protein sequence ID" value="RHN68130.1"/>
    <property type="molecule type" value="Genomic_DNA"/>
</dbReference>
<accession>A0A396IS04</accession>
<sequence>MGVIVKEKDAMMCNYPSDPTVAFGYSSLGFLVASSCMGLISLFYSYNGTSVPPSALLKYTTLTIFLVLALACRTFAAVMTIWPTAGASLRGCKQLKRAGPQFFFIPNIIYILQ</sequence>
<evidence type="ECO:0000313" key="2">
    <source>
        <dbReference type="EMBL" id="RHN68130.1"/>
    </source>
</evidence>
<keyword evidence="1" id="KW-0812">Transmembrane</keyword>
<evidence type="ECO:0000256" key="1">
    <source>
        <dbReference type="SAM" id="Phobius"/>
    </source>
</evidence>
<protein>
    <recommendedName>
        <fullName evidence="4">Transmembrane protein</fullName>
    </recommendedName>
</protein>